<evidence type="ECO:0000256" key="1">
    <source>
        <dbReference type="SAM" id="MobiDB-lite"/>
    </source>
</evidence>
<reference evidence="2" key="2">
    <citation type="journal article" date="2019" name="J. Gen. Appl. Microbiol.">
        <title>Physiological properties and genetic analysis related to exopolysaccharide (EPS) production in the fresh-water unicellular cyanobacterium Aphanothece sacrum (Suizenji Nori).</title>
        <authorList>
            <person name="Ohki K."/>
            <person name="Kanesaki Y."/>
            <person name="Suzuki N."/>
            <person name="Okajima M."/>
            <person name="Kaneko T."/>
            <person name="Yoshikawa S."/>
        </authorList>
    </citation>
    <scope>NUCLEOTIDE SEQUENCE</scope>
    <source>
        <strain evidence="2">FPU1</strain>
    </source>
</reference>
<organism evidence="2 4">
    <name type="scientific">Aphanothece sacrum FPU1</name>
    <dbReference type="NCBI Taxonomy" id="1920663"/>
    <lineage>
        <taxon>Bacteria</taxon>
        <taxon>Bacillati</taxon>
        <taxon>Cyanobacteriota</taxon>
        <taxon>Cyanophyceae</taxon>
        <taxon>Oscillatoriophycideae</taxon>
        <taxon>Chroococcales</taxon>
        <taxon>Aphanothecaceae</taxon>
        <taxon>Aphanothece</taxon>
    </lineage>
</organism>
<dbReference type="AlphaFoldDB" id="A0A401IHK8"/>
<proteinExistence type="predicted"/>
<protein>
    <submittedName>
        <fullName evidence="2">Uncharacterized protein</fullName>
    </submittedName>
</protein>
<name>A0A401IHK8_APHSA</name>
<dbReference type="RefSeq" id="WP_124977150.1">
    <property type="nucleotide sequence ID" value="NZ_BDQK01000010.1"/>
</dbReference>
<evidence type="ECO:0000313" key="3">
    <source>
        <dbReference type="EMBL" id="GBF80634.1"/>
    </source>
</evidence>
<dbReference type="EMBL" id="BDQK01000010">
    <property type="protein sequence ID" value="GBF80634.1"/>
    <property type="molecule type" value="Genomic_DNA"/>
</dbReference>
<keyword evidence="4" id="KW-1185">Reference proteome</keyword>
<comment type="caution">
    <text evidence="2">The sequence shown here is derived from an EMBL/GenBank/DDBJ whole genome shotgun (WGS) entry which is preliminary data.</text>
</comment>
<gene>
    <name evidence="2" type="ORF">AsFPU1_2035</name>
    <name evidence="3" type="ORF">AsFPU1_2038</name>
</gene>
<evidence type="ECO:0000313" key="2">
    <source>
        <dbReference type="EMBL" id="GBF80631.1"/>
    </source>
</evidence>
<reference evidence="4" key="1">
    <citation type="submission" date="2017-05" db="EMBL/GenBank/DDBJ databases">
        <title>Physiological properties and genetic analysis related to exopolysaccharide production of fresh-water unicellular cyanobacterium Aphanothece sacrum, Suizenji Nori, that has been cultured as a food source in Japan.</title>
        <authorList>
            <person name="Kanesaki Y."/>
            <person name="Yoshikawa S."/>
            <person name="Ohki K."/>
        </authorList>
    </citation>
    <scope>NUCLEOTIDE SEQUENCE [LARGE SCALE GENOMIC DNA]</scope>
    <source>
        <strain evidence="4">FPU1</strain>
    </source>
</reference>
<evidence type="ECO:0000313" key="4">
    <source>
        <dbReference type="Proteomes" id="UP000287247"/>
    </source>
</evidence>
<feature type="region of interest" description="Disordered" evidence="1">
    <location>
        <begin position="1"/>
        <end position="33"/>
    </location>
</feature>
<dbReference type="EMBL" id="BDQK01000010">
    <property type="protein sequence ID" value="GBF80631.1"/>
    <property type="molecule type" value="Genomic_DNA"/>
</dbReference>
<accession>A0A401IHK8</accession>
<dbReference type="Proteomes" id="UP000287247">
    <property type="component" value="Unassembled WGS sequence"/>
</dbReference>
<sequence length="82" mass="9284">MNNTKTWFKSGRGGKRTGAGRPATGRSTKVVRVPNDFPDSEQIIRIVEVIRDWKSASDNASKTSPRWQRLRELLADLSEEII</sequence>